<keyword evidence="2" id="KW-1185">Reference proteome</keyword>
<protein>
    <submittedName>
        <fullName evidence="1">Uncharacterized protein</fullName>
    </submittedName>
</protein>
<dbReference type="AlphaFoldDB" id="A0A1I6JZ14"/>
<dbReference type="Proteomes" id="UP000199462">
    <property type="component" value="Unassembled WGS sequence"/>
</dbReference>
<evidence type="ECO:0000313" key="2">
    <source>
        <dbReference type="Proteomes" id="UP000199462"/>
    </source>
</evidence>
<evidence type="ECO:0000313" key="1">
    <source>
        <dbReference type="EMBL" id="SFR83780.1"/>
    </source>
</evidence>
<gene>
    <name evidence="1" type="ORF">SAMN04488010_3204</name>
</gene>
<reference evidence="2" key="1">
    <citation type="submission" date="2016-10" db="EMBL/GenBank/DDBJ databases">
        <authorList>
            <person name="Varghese N."/>
            <person name="Submissions S."/>
        </authorList>
    </citation>
    <scope>NUCLEOTIDE SEQUENCE [LARGE SCALE GENOMIC DNA]</scope>
    <source>
        <strain evidence="2">DSM 19891</strain>
    </source>
</reference>
<name>A0A1I6JZ14_9FLAO</name>
<dbReference type="RefSeq" id="WP_027066776.1">
    <property type="nucleotide sequence ID" value="NZ_CANMGB010000002.1"/>
</dbReference>
<dbReference type="STRING" id="440514.SAMN04488010_3204"/>
<sequence length="90" mass="10764">MSKTVFRNYDIKVIKALLKEIGKERYNCALKDVGLFESKPLSMDGFFVEYETDTHDVNLYYKYPSRIICYIMPVLGFWNVPIDNWVRERK</sequence>
<accession>A0A1I6JZ14</accession>
<proteinExistence type="predicted"/>
<dbReference type="EMBL" id="FOYX01000003">
    <property type="protein sequence ID" value="SFR83780.1"/>
    <property type="molecule type" value="Genomic_DNA"/>
</dbReference>
<organism evidence="1 2">
    <name type="scientific">Maribacter stanieri</name>
    <dbReference type="NCBI Taxonomy" id="440514"/>
    <lineage>
        <taxon>Bacteria</taxon>
        <taxon>Pseudomonadati</taxon>
        <taxon>Bacteroidota</taxon>
        <taxon>Flavobacteriia</taxon>
        <taxon>Flavobacteriales</taxon>
        <taxon>Flavobacteriaceae</taxon>
        <taxon>Maribacter</taxon>
    </lineage>
</organism>